<dbReference type="RefSeq" id="WP_089885136.1">
    <property type="nucleotide sequence ID" value="NZ_FNPF01000017.1"/>
</dbReference>
<keyword evidence="2" id="KW-1185">Reference proteome</keyword>
<dbReference type="AlphaFoldDB" id="A0A1H3MLB9"/>
<dbReference type="InterPro" id="IPR024787">
    <property type="entry name" value="EcsC"/>
</dbReference>
<name>A0A1H3MLB9_9RHOB</name>
<dbReference type="PANTHER" id="PTHR41260:SF1">
    <property type="entry name" value="PROTEIN ECSC"/>
    <property type="match status" value="1"/>
</dbReference>
<organism evidence="1 2">
    <name type="scientific">Citreimonas salinaria</name>
    <dbReference type="NCBI Taxonomy" id="321339"/>
    <lineage>
        <taxon>Bacteria</taxon>
        <taxon>Pseudomonadati</taxon>
        <taxon>Pseudomonadota</taxon>
        <taxon>Alphaproteobacteria</taxon>
        <taxon>Rhodobacterales</taxon>
        <taxon>Roseobacteraceae</taxon>
        <taxon>Citreimonas</taxon>
    </lineage>
</organism>
<evidence type="ECO:0000313" key="2">
    <source>
        <dbReference type="Proteomes" id="UP000199286"/>
    </source>
</evidence>
<accession>A0A1H3MLB9</accession>
<dbReference type="Proteomes" id="UP000199286">
    <property type="component" value="Unassembled WGS sequence"/>
</dbReference>
<reference evidence="1 2" key="1">
    <citation type="submission" date="2016-10" db="EMBL/GenBank/DDBJ databases">
        <authorList>
            <person name="de Groot N.N."/>
        </authorList>
    </citation>
    <scope>NUCLEOTIDE SEQUENCE [LARGE SCALE GENOMIC DNA]</scope>
    <source>
        <strain evidence="1 2">DSM 26880</strain>
    </source>
</reference>
<dbReference type="EMBL" id="FNPF01000017">
    <property type="protein sequence ID" value="SDY76935.1"/>
    <property type="molecule type" value="Genomic_DNA"/>
</dbReference>
<dbReference type="Pfam" id="PF12787">
    <property type="entry name" value="EcsC"/>
    <property type="match status" value="1"/>
</dbReference>
<dbReference type="PANTHER" id="PTHR41260">
    <property type="entry name" value="PROTEIN ECSC"/>
    <property type="match status" value="1"/>
</dbReference>
<gene>
    <name evidence="1" type="ORF">SAMN05444340_11773</name>
</gene>
<proteinExistence type="predicted"/>
<dbReference type="OrthoDB" id="7569638at2"/>
<sequence length="259" mass="26509">MTADATGTDSTGTALVPTGIEPQLAALARRHQAANNLGMQLINLLGGRAESLVERLPKGVRDRLEDATGRALENALQAAQASRGVVPDQRGWFNTALTTAMGAAGGAGGLPTALAELPVTVTVLLRTIQGVAAEHGFDPADPEIQKACLAVFASAGPLARDEGVDMGFLSARITLSGATVHGIVARVAPRLATVLGQKLAAQTVPLLGAAAGAATNYAFTSYYQEMAHVAFGLRRIAQDSGTSYPAVVGAFDEAVKKIG</sequence>
<dbReference type="STRING" id="321339.SAMN05444340_11773"/>
<evidence type="ECO:0000313" key="1">
    <source>
        <dbReference type="EMBL" id="SDY76935.1"/>
    </source>
</evidence>
<protein>
    <submittedName>
        <fullName evidence="1">EcsC protein family protein</fullName>
    </submittedName>
</protein>